<evidence type="ECO:0000313" key="2">
    <source>
        <dbReference type="Proteomes" id="UP000824496"/>
    </source>
</evidence>
<accession>A0ABM7UC47</accession>
<evidence type="ECO:0000313" key="1">
    <source>
        <dbReference type="EMBL" id="BDA64818.1"/>
    </source>
</evidence>
<dbReference type="Proteomes" id="UP000824496">
    <property type="component" value="Chromosome"/>
</dbReference>
<sequence>MGSAIFAKLIRRDAVRAAMSAAVGAEVREAAKGDPSLRSGITLRTLGAGPGGVPHRGGWAPGLDTPLALVHTMDAKR</sequence>
<proteinExistence type="predicted"/>
<name>A0ABM7UC47_9ACTO</name>
<protein>
    <submittedName>
        <fullName evidence="1">Uncharacterized protein</fullName>
    </submittedName>
</protein>
<keyword evidence="2" id="KW-1185">Reference proteome</keyword>
<organism evidence="1 2">
    <name type="scientific">Actinomyces capricornis</name>
    <dbReference type="NCBI Taxonomy" id="2755559"/>
    <lineage>
        <taxon>Bacteria</taxon>
        <taxon>Bacillati</taxon>
        <taxon>Actinomycetota</taxon>
        <taxon>Actinomycetes</taxon>
        <taxon>Actinomycetales</taxon>
        <taxon>Actinomycetaceae</taxon>
        <taxon>Actinomyces</taxon>
    </lineage>
</organism>
<gene>
    <name evidence="1" type="ORF">MANAM107_16520</name>
</gene>
<dbReference type="EMBL" id="AP025017">
    <property type="protein sequence ID" value="BDA64818.1"/>
    <property type="molecule type" value="Genomic_DNA"/>
</dbReference>
<reference evidence="1 2" key="1">
    <citation type="submission" date="2021-08" db="EMBL/GenBank/DDBJ databases">
        <title>Whole genome sequence of novel Actinomyces species strain MAS-1.</title>
        <authorList>
            <person name="Saito M."/>
            <person name="Kuwahara N."/>
            <person name="Takizawa T."/>
            <person name="Gotouda H."/>
            <person name="Ochiai T."/>
        </authorList>
    </citation>
    <scope>NUCLEOTIDE SEQUENCE [LARGE SCALE GENOMIC DNA]</scope>
    <source>
        <strain evidence="1 2">MAS-1</strain>
    </source>
</reference>